<dbReference type="PROSITE" id="PS50887">
    <property type="entry name" value="GGDEF"/>
    <property type="match status" value="1"/>
</dbReference>
<keyword evidence="4" id="KW-0812">Transmembrane</keyword>
<evidence type="ECO:0000313" key="6">
    <source>
        <dbReference type="EMBL" id="OHU92487.1"/>
    </source>
</evidence>
<evidence type="ECO:0000256" key="1">
    <source>
        <dbReference type="ARBA" id="ARBA00001946"/>
    </source>
</evidence>
<gene>
    <name evidence="6" type="ORF">BET10_05395</name>
</gene>
<dbReference type="PANTHER" id="PTHR45138:SF9">
    <property type="entry name" value="DIGUANYLATE CYCLASE DGCM-RELATED"/>
    <property type="match status" value="1"/>
</dbReference>
<feature type="transmembrane region" description="Helical" evidence="4">
    <location>
        <begin position="22"/>
        <end position="40"/>
    </location>
</feature>
<dbReference type="Gene3D" id="3.30.70.270">
    <property type="match status" value="1"/>
</dbReference>
<evidence type="ECO:0000256" key="3">
    <source>
        <dbReference type="ARBA" id="ARBA00034247"/>
    </source>
</evidence>
<keyword evidence="4" id="KW-0472">Membrane</keyword>
<dbReference type="SUPFAM" id="SSF55073">
    <property type="entry name" value="Nucleotide cyclase"/>
    <property type="match status" value="1"/>
</dbReference>
<accession>A0A1S1MZG4</accession>
<dbReference type="PANTHER" id="PTHR45138">
    <property type="entry name" value="REGULATORY COMPONENTS OF SENSORY TRANSDUCTION SYSTEM"/>
    <property type="match status" value="1"/>
</dbReference>
<dbReference type="Proteomes" id="UP000179786">
    <property type="component" value="Unassembled WGS sequence"/>
</dbReference>
<dbReference type="Pfam" id="PF00990">
    <property type="entry name" value="GGDEF"/>
    <property type="match status" value="1"/>
</dbReference>
<feature type="transmembrane region" description="Helical" evidence="4">
    <location>
        <begin position="46"/>
        <end position="63"/>
    </location>
</feature>
<protein>
    <recommendedName>
        <fullName evidence="2">diguanylate cyclase</fullName>
        <ecNumber evidence="2">2.7.7.65</ecNumber>
    </recommendedName>
</protein>
<sequence>MDHPHKKPNEVEQLKSQLLLKVAWYCLFLHAMLILVFLFVEVELLALFNIFSVATWWFGIKLLRKDYLSLALRIFSLEVTAHSIVVCLLIGTDYGFQFYLWAASCLLLLDIQLKLKQAVSWCTAIIIMFAYTYIGFIPSPYQIAYHEYAPYIHFLNVVVCGIPMIYTIGLIREITINQRKELEILAAHDSLTHLFNRRYALGLIHRAQQSCVSQKTPICVVMADIDHFKRVNDRYGHELGDEVIFRVSGQLKRHLNDADIGVRWGGEEFLLVLPNCSLIETQQRIENIRQAVEAMSFQADDLCVTMSFGIALWHPTQSFESVLKYADVALYNSKHKGRNTLTIAPESALT</sequence>
<comment type="caution">
    <text evidence="6">The sequence shown here is derived from an EMBL/GenBank/DDBJ whole genome shotgun (WGS) entry which is preliminary data.</text>
</comment>
<dbReference type="EMBL" id="MKJU01000007">
    <property type="protein sequence ID" value="OHU92487.1"/>
    <property type="molecule type" value="Genomic_DNA"/>
</dbReference>
<comment type="cofactor">
    <cofactor evidence="1">
        <name>Mg(2+)</name>
        <dbReference type="ChEBI" id="CHEBI:18420"/>
    </cofactor>
</comment>
<feature type="transmembrane region" description="Helical" evidence="4">
    <location>
        <begin position="70"/>
        <end position="91"/>
    </location>
</feature>
<dbReference type="EC" id="2.7.7.65" evidence="2"/>
<dbReference type="InterPro" id="IPR043128">
    <property type="entry name" value="Rev_trsase/Diguanyl_cyclase"/>
</dbReference>
<keyword evidence="4" id="KW-1133">Transmembrane helix</keyword>
<dbReference type="CDD" id="cd01949">
    <property type="entry name" value="GGDEF"/>
    <property type="match status" value="1"/>
</dbReference>
<keyword evidence="7" id="KW-1185">Reference proteome</keyword>
<evidence type="ECO:0000259" key="5">
    <source>
        <dbReference type="PROSITE" id="PS50887"/>
    </source>
</evidence>
<dbReference type="SMART" id="SM00267">
    <property type="entry name" value="GGDEF"/>
    <property type="match status" value="1"/>
</dbReference>
<name>A0A1S1MZG4_9GAMM</name>
<organism evidence="6 7">
    <name type="scientific">Pseudoalteromonas amylolytica</name>
    <dbReference type="NCBI Taxonomy" id="1859457"/>
    <lineage>
        <taxon>Bacteria</taxon>
        <taxon>Pseudomonadati</taxon>
        <taxon>Pseudomonadota</taxon>
        <taxon>Gammaproteobacteria</taxon>
        <taxon>Alteromonadales</taxon>
        <taxon>Pseudoalteromonadaceae</taxon>
        <taxon>Pseudoalteromonas</taxon>
    </lineage>
</organism>
<dbReference type="GO" id="GO:0052621">
    <property type="term" value="F:diguanylate cyclase activity"/>
    <property type="evidence" value="ECO:0007669"/>
    <property type="project" value="UniProtKB-EC"/>
</dbReference>
<evidence type="ECO:0000256" key="4">
    <source>
        <dbReference type="SAM" id="Phobius"/>
    </source>
</evidence>
<comment type="catalytic activity">
    <reaction evidence="3">
        <text>2 GTP = 3',3'-c-di-GMP + 2 diphosphate</text>
        <dbReference type="Rhea" id="RHEA:24898"/>
        <dbReference type="ChEBI" id="CHEBI:33019"/>
        <dbReference type="ChEBI" id="CHEBI:37565"/>
        <dbReference type="ChEBI" id="CHEBI:58805"/>
        <dbReference type="EC" id="2.7.7.65"/>
    </reaction>
</comment>
<evidence type="ECO:0000256" key="2">
    <source>
        <dbReference type="ARBA" id="ARBA00012528"/>
    </source>
</evidence>
<dbReference type="STRING" id="1859457.BET10_05395"/>
<dbReference type="FunFam" id="3.30.70.270:FF:000001">
    <property type="entry name" value="Diguanylate cyclase domain protein"/>
    <property type="match status" value="1"/>
</dbReference>
<dbReference type="InterPro" id="IPR029787">
    <property type="entry name" value="Nucleotide_cyclase"/>
</dbReference>
<dbReference type="NCBIfam" id="TIGR00254">
    <property type="entry name" value="GGDEF"/>
    <property type="match status" value="1"/>
</dbReference>
<dbReference type="GO" id="GO:0043709">
    <property type="term" value="P:cell adhesion involved in single-species biofilm formation"/>
    <property type="evidence" value="ECO:0007669"/>
    <property type="project" value="TreeGrafter"/>
</dbReference>
<evidence type="ECO:0000313" key="7">
    <source>
        <dbReference type="Proteomes" id="UP000179786"/>
    </source>
</evidence>
<dbReference type="RefSeq" id="WP_070983464.1">
    <property type="nucleotide sequence ID" value="NZ_MKJU01000007.1"/>
</dbReference>
<dbReference type="GO" id="GO:0005886">
    <property type="term" value="C:plasma membrane"/>
    <property type="evidence" value="ECO:0007669"/>
    <property type="project" value="TreeGrafter"/>
</dbReference>
<feature type="transmembrane region" description="Helical" evidence="4">
    <location>
        <begin position="118"/>
        <end position="136"/>
    </location>
</feature>
<feature type="transmembrane region" description="Helical" evidence="4">
    <location>
        <begin position="148"/>
        <end position="171"/>
    </location>
</feature>
<proteinExistence type="predicted"/>
<dbReference type="AlphaFoldDB" id="A0A1S1MZG4"/>
<dbReference type="InterPro" id="IPR050469">
    <property type="entry name" value="Diguanylate_Cyclase"/>
</dbReference>
<feature type="domain" description="GGDEF" evidence="5">
    <location>
        <begin position="216"/>
        <end position="346"/>
    </location>
</feature>
<dbReference type="InterPro" id="IPR000160">
    <property type="entry name" value="GGDEF_dom"/>
</dbReference>
<reference evidence="6 7" key="1">
    <citation type="submission" date="2016-09" db="EMBL/GenBank/DDBJ databases">
        <title>Pseudoalteromonas amylolytica sp. nov., isolated from the surface seawater.</title>
        <authorList>
            <person name="Wu Y.-H."/>
            <person name="Cheng H."/>
            <person name="Jin X.-B."/>
            <person name="Wang C.-S."/>
            <person name="Xu X.-W."/>
        </authorList>
    </citation>
    <scope>NUCLEOTIDE SEQUENCE [LARGE SCALE GENOMIC DNA]</scope>
    <source>
        <strain evidence="6 7">JW1</strain>
    </source>
</reference>
<dbReference type="GO" id="GO:1902201">
    <property type="term" value="P:negative regulation of bacterial-type flagellum-dependent cell motility"/>
    <property type="evidence" value="ECO:0007669"/>
    <property type="project" value="TreeGrafter"/>
</dbReference>